<evidence type="ECO:0000313" key="5">
    <source>
        <dbReference type="EMBL" id="KAL3627246.1"/>
    </source>
</evidence>
<organism evidence="5 6">
    <name type="scientific">Castilleja foliolosa</name>
    <dbReference type="NCBI Taxonomy" id="1961234"/>
    <lineage>
        <taxon>Eukaryota</taxon>
        <taxon>Viridiplantae</taxon>
        <taxon>Streptophyta</taxon>
        <taxon>Embryophyta</taxon>
        <taxon>Tracheophyta</taxon>
        <taxon>Spermatophyta</taxon>
        <taxon>Magnoliopsida</taxon>
        <taxon>eudicotyledons</taxon>
        <taxon>Gunneridae</taxon>
        <taxon>Pentapetalae</taxon>
        <taxon>asterids</taxon>
        <taxon>lamiids</taxon>
        <taxon>Lamiales</taxon>
        <taxon>Orobanchaceae</taxon>
        <taxon>Pedicularideae</taxon>
        <taxon>Castillejinae</taxon>
        <taxon>Castilleja</taxon>
    </lineage>
</organism>
<proteinExistence type="inferred from homology"/>
<keyword evidence="6" id="KW-1185">Reference proteome</keyword>
<dbReference type="PANTHER" id="PTHR31908">
    <property type="entry name" value="PROTEIN CROWDED NUCLEI 4"/>
    <property type="match status" value="1"/>
</dbReference>
<sequence>MCFRATQGSKKVSPSESRMPSYFEGLDNNPDIIEITIFYSFFLHLYTLDFADILIKNLLIKALDIERQCVTELEGSFYVLSSEHDRIKMTSENKLTNANNLVAGVQDRSLEVKQSWLLPFKEKEKVNEIEL</sequence>
<reference evidence="6" key="1">
    <citation type="journal article" date="2024" name="IScience">
        <title>Strigolactones Initiate the Formation of Haustorium-like Structures in Castilleja.</title>
        <authorList>
            <person name="Buerger M."/>
            <person name="Peterson D."/>
            <person name="Chory J."/>
        </authorList>
    </citation>
    <scope>NUCLEOTIDE SEQUENCE [LARGE SCALE GENOMIC DNA]</scope>
</reference>
<comment type="caution">
    <text evidence="5">The sequence shown here is derived from an EMBL/GenBank/DDBJ whole genome shotgun (WGS) entry which is preliminary data.</text>
</comment>
<evidence type="ECO:0000256" key="1">
    <source>
        <dbReference type="ARBA" id="ARBA00023054"/>
    </source>
</evidence>
<evidence type="ECO:0000313" key="6">
    <source>
        <dbReference type="Proteomes" id="UP001632038"/>
    </source>
</evidence>
<gene>
    <name evidence="5" type="ORF">CASFOL_028609</name>
</gene>
<comment type="similarity">
    <text evidence="4">Belongs to the CRWN family.</text>
</comment>
<dbReference type="Proteomes" id="UP001632038">
    <property type="component" value="Unassembled WGS sequence"/>
</dbReference>
<name>A0ABD3CBP7_9LAMI</name>
<dbReference type="InterPro" id="IPR040418">
    <property type="entry name" value="CRWN"/>
</dbReference>
<accession>A0ABD3CBP7</accession>
<evidence type="ECO:0000256" key="2">
    <source>
        <dbReference type="ARBA" id="ARBA00023242"/>
    </source>
</evidence>
<dbReference type="EMBL" id="JAVIJP010000039">
    <property type="protein sequence ID" value="KAL3627246.1"/>
    <property type="molecule type" value="Genomic_DNA"/>
</dbReference>
<dbReference type="AlphaFoldDB" id="A0ABD3CBP7"/>
<keyword evidence="2" id="KW-0539">Nucleus</keyword>
<dbReference type="PANTHER" id="PTHR31908:SF9">
    <property type="entry name" value="PROTEIN CROWDED NUCLEI 3"/>
    <property type="match status" value="1"/>
</dbReference>
<evidence type="ECO:0000256" key="4">
    <source>
        <dbReference type="ARBA" id="ARBA00024208"/>
    </source>
</evidence>
<protein>
    <submittedName>
        <fullName evidence="5">Uncharacterized protein</fullName>
    </submittedName>
</protein>
<keyword evidence="1" id="KW-0175">Coiled coil</keyword>
<dbReference type="GO" id="GO:0005652">
    <property type="term" value="C:nuclear lamina"/>
    <property type="evidence" value="ECO:0007669"/>
    <property type="project" value="UniProtKB-SubCell"/>
</dbReference>
<comment type="subcellular location">
    <subcellularLocation>
        <location evidence="3">Nucleus lamina</location>
    </subcellularLocation>
</comment>
<evidence type="ECO:0000256" key="3">
    <source>
        <dbReference type="ARBA" id="ARBA00024186"/>
    </source>
</evidence>